<reference evidence="1 2" key="1">
    <citation type="journal article" date="2023" name="Microbiol. Resour. Announc.">
        <title>Complete Genome Sequence of Imperialibacter roseus strain P4T.</title>
        <authorList>
            <person name="Tizabi D.R."/>
            <person name="Bachvaroff T."/>
            <person name="Hill R.T."/>
        </authorList>
    </citation>
    <scope>NUCLEOTIDE SEQUENCE [LARGE SCALE GENOMIC DNA]</scope>
    <source>
        <strain evidence="1 2">P4T</strain>
    </source>
</reference>
<keyword evidence="2" id="KW-1185">Reference proteome</keyword>
<dbReference type="Proteomes" id="UP001302349">
    <property type="component" value="Chromosome"/>
</dbReference>
<evidence type="ECO:0000313" key="1">
    <source>
        <dbReference type="EMBL" id="WOK05929.1"/>
    </source>
</evidence>
<dbReference type="Gene3D" id="2.120.10.30">
    <property type="entry name" value="TolB, C-terminal domain"/>
    <property type="match status" value="1"/>
</dbReference>
<dbReference type="SUPFAM" id="SSF63829">
    <property type="entry name" value="Calcium-dependent phosphotriesterase"/>
    <property type="match status" value="1"/>
</dbReference>
<sequence>MKKLSYFLAAAVLVACQSGKKTEETVVEETPATTVSLVKKWETDTTLTTPESVYYDVTNSVLYVACIGAVPPDAKDGDGFIAKVGLDGAIIDTQWVVGLDGPKGMGMVGNLLYVSNIDEVVEIDVNTGEITNRFPVDGASFLNDITVDASGTVYISDSNLSKIFALANGAVALWTEGEVLGGPNGLLAEDGRLMVASFGAGKFSTISIADKDVKMVVDSIPGGDGVVALDGDYFVSNWNGEVYYVTEDWKKTKLLDTKAAGANAADIEIAADQSLLFVPTFFGNTVVAYDIVKE</sequence>
<organism evidence="1 2">
    <name type="scientific">Imperialibacter roseus</name>
    <dbReference type="NCBI Taxonomy" id="1324217"/>
    <lineage>
        <taxon>Bacteria</taxon>
        <taxon>Pseudomonadati</taxon>
        <taxon>Bacteroidota</taxon>
        <taxon>Cytophagia</taxon>
        <taxon>Cytophagales</taxon>
        <taxon>Flammeovirgaceae</taxon>
        <taxon>Imperialibacter</taxon>
    </lineage>
</organism>
<dbReference type="RefSeq" id="WP_317488675.1">
    <property type="nucleotide sequence ID" value="NZ_CP136051.1"/>
</dbReference>
<protein>
    <submittedName>
        <fullName evidence="1">Gluconolaconase</fullName>
    </submittedName>
</protein>
<proteinExistence type="predicted"/>
<dbReference type="InterPro" id="IPR011042">
    <property type="entry name" value="6-blade_b-propeller_TolB-like"/>
</dbReference>
<dbReference type="EMBL" id="CP136051">
    <property type="protein sequence ID" value="WOK05929.1"/>
    <property type="molecule type" value="Genomic_DNA"/>
</dbReference>
<gene>
    <name evidence="1" type="ORF">RT717_22900</name>
</gene>
<name>A0ABZ0ILN0_9BACT</name>
<dbReference type="PROSITE" id="PS51257">
    <property type="entry name" value="PROKAR_LIPOPROTEIN"/>
    <property type="match status" value="1"/>
</dbReference>
<accession>A0ABZ0ILN0</accession>
<evidence type="ECO:0000313" key="2">
    <source>
        <dbReference type="Proteomes" id="UP001302349"/>
    </source>
</evidence>